<organism evidence="11 12">
    <name type="scientific">Acorus gramineus</name>
    <name type="common">Dwarf sweet flag</name>
    <dbReference type="NCBI Taxonomy" id="55184"/>
    <lineage>
        <taxon>Eukaryota</taxon>
        <taxon>Viridiplantae</taxon>
        <taxon>Streptophyta</taxon>
        <taxon>Embryophyta</taxon>
        <taxon>Tracheophyta</taxon>
        <taxon>Spermatophyta</taxon>
        <taxon>Magnoliopsida</taxon>
        <taxon>Liliopsida</taxon>
        <taxon>Acoraceae</taxon>
        <taxon>Acorus</taxon>
    </lineage>
</organism>
<evidence type="ECO:0000256" key="1">
    <source>
        <dbReference type="ARBA" id="ARBA00004613"/>
    </source>
</evidence>
<keyword evidence="4" id="KW-0645">Protease</keyword>
<keyword evidence="8" id="KW-0325">Glycoprotein</keyword>
<evidence type="ECO:0000256" key="7">
    <source>
        <dbReference type="ARBA" id="ARBA00022801"/>
    </source>
</evidence>
<evidence type="ECO:0000313" key="12">
    <source>
        <dbReference type="Proteomes" id="UP001179952"/>
    </source>
</evidence>
<dbReference type="PANTHER" id="PTHR47967">
    <property type="entry name" value="OS07G0603500 PROTEIN-RELATED"/>
    <property type="match status" value="1"/>
</dbReference>
<keyword evidence="3" id="KW-0964">Secreted</keyword>
<name>A0AAV9BB73_ACOGR</name>
<dbReference type="InterPro" id="IPR032799">
    <property type="entry name" value="TAXi_C"/>
</dbReference>
<dbReference type="InterPro" id="IPR034161">
    <property type="entry name" value="Pepsin-like_plant"/>
</dbReference>
<sequence length="421" mass="45602">MASSIHAILLLSLCFISAVHPSTARGGFTVDLIHRDSPRSPFYDPSLTHSQRIQNAITRSISRAHRITSTVNPSASDPIESTVLPNRGEYLMTLSIGSPPVSTLAIADTGSDLIWTQCKPCNNCYEQQAPLFDPDSSKTYRNVSCQSQPCSSLPTSSCDDSDSCYYEYNYGDRSYTHGFLATETFSFETSFGCGHENDGTFDGRGAGLVGLGNGPLSLVSQLGQTKFSYCLVRMFLDTNSTSSLNFGESADVSGGVSTPLYAKKTFYYLSLEKLSVAGNEVAVNNPTSIKAGNGDGNIIIDSGTTLTFLPPDTFDGLVRIVKKAVKLTPVEDSRGTFGLCYDGLTVNDVPDIVFHFTGADVTLKPINTFLRPYSDNNLVCFAFMANGDLPIYGNLAQQNFNVEYDLGEEKLTFKPTNCAKL</sequence>
<comment type="caution">
    <text evidence="11">The sequence shown here is derived from an EMBL/GenBank/DDBJ whole genome shotgun (WGS) entry which is preliminary data.</text>
</comment>
<reference evidence="11" key="1">
    <citation type="journal article" date="2023" name="Nat. Commun.">
        <title>Diploid and tetraploid genomes of Acorus and the evolution of monocots.</title>
        <authorList>
            <person name="Ma L."/>
            <person name="Liu K.W."/>
            <person name="Li Z."/>
            <person name="Hsiao Y.Y."/>
            <person name="Qi Y."/>
            <person name="Fu T."/>
            <person name="Tang G.D."/>
            <person name="Zhang D."/>
            <person name="Sun W.H."/>
            <person name="Liu D.K."/>
            <person name="Li Y."/>
            <person name="Chen G.Z."/>
            <person name="Liu X.D."/>
            <person name="Liao X.Y."/>
            <person name="Jiang Y.T."/>
            <person name="Yu X."/>
            <person name="Hao Y."/>
            <person name="Huang J."/>
            <person name="Zhao X.W."/>
            <person name="Ke S."/>
            <person name="Chen Y.Y."/>
            <person name="Wu W.L."/>
            <person name="Hsu J.L."/>
            <person name="Lin Y.F."/>
            <person name="Huang M.D."/>
            <person name="Li C.Y."/>
            <person name="Huang L."/>
            <person name="Wang Z.W."/>
            <person name="Zhao X."/>
            <person name="Zhong W.Y."/>
            <person name="Peng D.H."/>
            <person name="Ahmad S."/>
            <person name="Lan S."/>
            <person name="Zhang J.S."/>
            <person name="Tsai W.C."/>
            <person name="Van de Peer Y."/>
            <person name="Liu Z.J."/>
        </authorList>
    </citation>
    <scope>NUCLEOTIDE SEQUENCE</scope>
    <source>
        <strain evidence="11">SCP</strain>
    </source>
</reference>
<dbReference type="GO" id="GO:0006508">
    <property type="term" value="P:proteolysis"/>
    <property type="evidence" value="ECO:0007669"/>
    <property type="project" value="UniProtKB-KW"/>
</dbReference>
<dbReference type="AlphaFoldDB" id="A0AAV9BB73"/>
<dbReference type="InterPro" id="IPR033121">
    <property type="entry name" value="PEPTIDASE_A1"/>
</dbReference>
<comment type="similarity">
    <text evidence="2">Belongs to the peptidase A1 family.</text>
</comment>
<feature type="domain" description="Peptidase A1" evidence="10">
    <location>
        <begin position="90"/>
        <end position="414"/>
    </location>
</feature>
<evidence type="ECO:0000256" key="9">
    <source>
        <dbReference type="SAM" id="SignalP"/>
    </source>
</evidence>
<evidence type="ECO:0000256" key="3">
    <source>
        <dbReference type="ARBA" id="ARBA00022525"/>
    </source>
</evidence>
<keyword evidence="12" id="KW-1185">Reference proteome</keyword>
<dbReference type="GO" id="GO:0004190">
    <property type="term" value="F:aspartic-type endopeptidase activity"/>
    <property type="evidence" value="ECO:0007669"/>
    <property type="project" value="UniProtKB-KW"/>
</dbReference>
<proteinExistence type="inferred from homology"/>
<dbReference type="InterPro" id="IPR051708">
    <property type="entry name" value="Plant_Aspart_Prot_A1"/>
</dbReference>
<keyword evidence="6" id="KW-0064">Aspartyl protease</keyword>
<evidence type="ECO:0000259" key="10">
    <source>
        <dbReference type="PROSITE" id="PS51767"/>
    </source>
</evidence>
<dbReference type="Pfam" id="PF14543">
    <property type="entry name" value="TAXi_N"/>
    <property type="match status" value="1"/>
</dbReference>
<dbReference type="EMBL" id="JAUJYN010000004">
    <property type="protein sequence ID" value="KAK1273959.1"/>
    <property type="molecule type" value="Genomic_DNA"/>
</dbReference>
<protein>
    <submittedName>
        <fullName evidence="11">Aspartic proteinase CDR1</fullName>
    </submittedName>
</protein>
<dbReference type="SUPFAM" id="SSF50630">
    <property type="entry name" value="Acid proteases"/>
    <property type="match status" value="1"/>
</dbReference>
<dbReference type="InterPro" id="IPR032861">
    <property type="entry name" value="TAXi_N"/>
</dbReference>
<dbReference type="PANTHER" id="PTHR47967:SF128">
    <property type="entry name" value="ASPARTIC PROTEINASE CDR1-LIKE"/>
    <property type="match status" value="1"/>
</dbReference>
<dbReference type="FunFam" id="2.40.70.10:FF:000050">
    <property type="entry name" value="Aspartic proteinase CDR1"/>
    <property type="match status" value="1"/>
</dbReference>
<feature type="chain" id="PRO_5043933799" evidence="9">
    <location>
        <begin position="25"/>
        <end position="421"/>
    </location>
</feature>
<evidence type="ECO:0000256" key="5">
    <source>
        <dbReference type="ARBA" id="ARBA00022729"/>
    </source>
</evidence>
<dbReference type="GO" id="GO:0005576">
    <property type="term" value="C:extracellular region"/>
    <property type="evidence" value="ECO:0007669"/>
    <property type="project" value="UniProtKB-SubCell"/>
</dbReference>
<evidence type="ECO:0000256" key="6">
    <source>
        <dbReference type="ARBA" id="ARBA00022750"/>
    </source>
</evidence>
<dbReference type="PROSITE" id="PS51767">
    <property type="entry name" value="PEPTIDASE_A1"/>
    <property type="match status" value="1"/>
</dbReference>
<feature type="signal peptide" evidence="9">
    <location>
        <begin position="1"/>
        <end position="24"/>
    </location>
</feature>
<comment type="subcellular location">
    <subcellularLocation>
        <location evidence="1">Secreted</location>
    </subcellularLocation>
</comment>
<evidence type="ECO:0000256" key="2">
    <source>
        <dbReference type="ARBA" id="ARBA00007447"/>
    </source>
</evidence>
<dbReference type="InterPro" id="IPR001969">
    <property type="entry name" value="Aspartic_peptidase_AS"/>
</dbReference>
<dbReference type="Pfam" id="PF14541">
    <property type="entry name" value="TAXi_C"/>
    <property type="match status" value="1"/>
</dbReference>
<keyword evidence="7" id="KW-0378">Hydrolase</keyword>
<reference evidence="11" key="2">
    <citation type="submission" date="2023-06" db="EMBL/GenBank/DDBJ databases">
        <authorList>
            <person name="Ma L."/>
            <person name="Liu K.-W."/>
            <person name="Li Z."/>
            <person name="Hsiao Y.-Y."/>
            <person name="Qi Y."/>
            <person name="Fu T."/>
            <person name="Tang G."/>
            <person name="Zhang D."/>
            <person name="Sun W.-H."/>
            <person name="Liu D.-K."/>
            <person name="Li Y."/>
            <person name="Chen G.-Z."/>
            <person name="Liu X.-D."/>
            <person name="Liao X.-Y."/>
            <person name="Jiang Y.-T."/>
            <person name="Yu X."/>
            <person name="Hao Y."/>
            <person name="Huang J."/>
            <person name="Zhao X.-W."/>
            <person name="Ke S."/>
            <person name="Chen Y.-Y."/>
            <person name="Wu W.-L."/>
            <person name="Hsu J.-L."/>
            <person name="Lin Y.-F."/>
            <person name="Huang M.-D."/>
            <person name="Li C.-Y."/>
            <person name="Huang L."/>
            <person name="Wang Z.-W."/>
            <person name="Zhao X."/>
            <person name="Zhong W.-Y."/>
            <person name="Peng D.-H."/>
            <person name="Ahmad S."/>
            <person name="Lan S."/>
            <person name="Zhang J.-S."/>
            <person name="Tsai W.-C."/>
            <person name="Van De Peer Y."/>
            <person name="Liu Z.-J."/>
        </authorList>
    </citation>
    <scope>NUCLEOTIDE SEQUENCE</scope>
    <source>
        <strain evidence="11">SCP</strain>
        <tissue evidence="11">Leaves</tissue>
    </source>
</reference>
<gene>
    <name evidence="11" type="ORF">QJS04_geneDACA012243</name>
</gene>
<accession>A0AAV9BB73</accession>
<dbReference type="PROSITE" id="PS00141">
    <property type="entry name" value="ASP_PROTEASE"/>
    <property type="match status" value="1"/>
</dbReference>
<evidence type="ECO:0000313" key="11">
    <source>
        <dbReference type="EMBL" id="KAK1273959.1"/>
    </source>
</evidence>
<dbReference type="CDD" id="cd05476">
    <property type="entry name" value="pepsin_A_like_plant"/>
    <property type="match status" value="1"/>
</dbReference>
<dbReference type="FunFam" id="2.40.70.10:FF:000016">
    <property type="entry name" value="Probable aspartic protease At2g35615"/>
    <property type="match status" value="1"/>
</dbReference>
<evidence type="ECO:0000256" key="4">
    <source>
        <dbReference type="ARBA" id="ARBA00022670"/>
    </source>
</evidence>
<keyword evidence="5 9" id="KW-0732">Signal</keyword>
<dbReference type="InterPro" id="IPR021109">
    <property type="entry name" value="Peptidase_aspartic_dom_sf"/>
</dbReference>
<dbReference type="Gene3D" id="2.40.70.10">
    <property type="entry name" value="Acid Proteases"/>
    <property type="match status" value="2"/>
</dbReference>
<evidence type="ECO:0000256" key="8">
    <source>
        <dbReference type="ARBA" id="ARBA00023180"/>
    </source>
</evidence>
<dbReference type="Proteomes" id="UP001179952">
    <property type="component" value="Unassembled WGS sequence"/>
</dbReference>